<organism evidence="4 5">
    <name type="scientific">Flammeovirga pectinis</name>
    <dbReference type="NCBI Taxonomy" id="2494373"/>
    <lineage>
        <taxon>Bacteria</taxon>
        <taxon>Pseudomonadati</taxon>
        <taxon>Bacteroidota</taxon>
        <taxon>Cytophagia</taxon>
        <taxon>Cytophagales</taxon>
        <taxon>Flammeovirgaceae</taxon>
        <taxon>Flammeovirga</taxon>
    </lineage>
</organism>
<keyword evidence="2" id="KW-0067">ATP-binding</keyword>
<dbReference type="CDD" id="cd05907">
    <property type="entry name" value="VL_LC_FACS_like"/>
    <property type="match status" value="1"/>
</dbReference>
<gene>
    <name evidence="4" type="ORF">EI427_25110</name>
</gene>
<dbReference type="InterPro" id="IPR000873">
    <property type="entry name" value="AMP-dep_synth/lig_dom"/>
</dbReference>
<evidence type="ECO:0000313" key="4">
    <source>
        <dbReference type="EMBL" id="AZQ65495.1"/>
    </source>
</evidence>
<sequence length="599" mass="67655">MSGSSTHLVHTIRSQANKYKDRDAVRYRVADGIWKGISWNDFAKEIDNISLGMLASGIDVQDKIGIYAQNMPNWTITDFAAQQIRAVSVSIYATSTAKQAAYIINDAGIKIMFVGDQEQYDNIIEVAADCPSLQYVVTMKNSIHRRGNEKGLLWEEFILKGSKDQYIEIERRVEEADFNDLMTLIYTSGTTGVPKGVMMDYTNFVSQFEAHLALIEFNDTYTNLSFLPLSHVFERAWSTYVLYRGAINYYLEDTTLIKEALLETSPDVMCAVPRFYEKIYSTVHEKVAKASPTKKAIFNWAVNVGKRCFELRNSNKSLSGLDKFKYGIANKLILSKFQKLLGGNIKFMPAGGAKLDPEIGKFFHAIGIPVILGYGLTETCATVTAWHINQPFNPDSIGTPLEGVEVKIGESSEILVKSKVVMKGYYNNPEETAKVFTEDGFFRTGDAGEFDADGNLLITDRIKELMKTSNGKYIAPQVVEGKVGKDHFVEQIAIIADGRNFVSALIVPTYINLEEYAEENGITFKDREELISNKDIVKMYEKRVELLQHDLAKFEKIKKFTLLPKEFSIENGEMTPTLKLKRKAISERYKQQIDEIYAK</sequence>
<dbReference type="Proteomes" id="UP000267268">
    <property type="component" value="Chromosome 2"/>
</dbReference>
<keyword evidence="5" id="KW-1185">Reference proteome</keyword>
<dbReference type="GO" id="GO:0004467">
    <property type="term" value="F:long-chain fatty acid-CoA ligase activity"/>
    <property type="evidence" value="ECO:0007669"/>
    <property type="project" value="TreeGrafter"/>
</dbReference>
<reference evidence="4 5" key="1">
    <citation type="submission" date="2018-12" db="EMBL/GenBank/DDBJ databases">
        <title>Flammeovirga pectinis sp. nov., isolated from the gut of the Korean scallop, Patinopecten yessoensis.</title>
        <authorList>
            <person name="Bae J.-W."/>
            <person name="Jeong Y.-S."/>
            <person name="Kang W."/>
        </authorList>
    </citation>
    <scope>NUCLEOTIDE SEQUENCE [LARGE SCALE GENOMIC DNA]</scope>
    <source>
        <strain evidence="4 5">L12M1</strain>
    </source>
</reference>
<dbReference type="Gene3D" id="3.40.50.12780">
    <property type="entry name" value="N-terminal domain of ligase-like"/>
    <property type="match status" value="1"/>
</dbReference>
<dbReference type="PANTHER" id="PTHR43272">
    <property type="entry name" value="LONG-CHAIN-FATTY-ACID--COA LIGASE"/>
    <property type="match status" value="1"/>
</dbReference>
<dbReference type="InterPro" id="IPR042099">
    <property type="entry name" value="ANL_N_sf"/>
</dbReference>
<dbReference type="GO" id="GO:0005524">
    <property type="term" value="F:ATP binding"/>
    <property type="evidence" value="ECO:0007669"/>
    <property type="project" value="UniProtKB-KW"/>
</dbReference>
<dbReference type="OrthoDB" id="9803968at2"/>
<dbReference type="GO" id="GO:0016020">
    <property type="term" value="C:membrane"/>
    <property type="evidence" value="ECO:0007669"/>
    <property type="project" value="TreeGrafter"/>
</dbReference>
<proteinExistence type="predicted"/>
<keyword evidence="4" id="KW-0436">Ligase</keyword>
<evidence type="ECO:0000256" key="2">
    <source>
        <dbReference type="ARBA" id="ARBA00022840"/>
    </source>
</evidence>
<dbReference type="EMBL" id="CP034563">
    <property type="protein sequence ID" value="AZQ65495.1"/>
    <property type="molecule type" value="Genomic_DNA"/>
</dbReference>
<evidence type="ECO:0000256" key="1">
    <source>
        <dbReference type="ARBA" id="ARBA00022741"/>
    </source>
</evidence>
<feature type="domain" description="AMP-dependent synthetase/ligase" evidence="3">
    <location>
        <begin position="13"/>
        <end position="426"/>
    </location>
</feature>
<evidence type="ECO:0000259" key="3">
    <source>
        <dbReference type="Pfam" id="PF00501"/>
    </source>
</evidence>
<dbReference type="Pfam" id="PF23562">
    <property type="entry name" value="AMP-binding_C_3"/>
    <property type="match status" value="1"/>
</dbReference>
<dbReference type="KEGG" id="fll:EI427_25110"/>
<dbReference type="PANTHER" id="PTHR43272:SF33">
    <property type="entry name" value="AMP-BINDING DOMAIN-CONTAINING PROTEIN-RELATED"/>
    <property type="match status" value="1"/>
</dbReference>
<dbReference type="InterPro" id="IPR020845">
    <property type="entry name" value="AMP-binding_CS"/>
</dbReference>
<protein>
    <submittedName>
        <fullName evidence="4">Long-chain fatty acid--CoA ligase</fullName>
    </submittedName>
</protein>
<dbReference type="SUPFAM" id="SSF56801">
    <property type="entry name" value="Acetyl-CoA synthetase-like"/>
    <property type="match status" value="1"/>
</dbReference>
<evidence type="ECO:0000313" key="5">
    <source>
        <dbReference type="Proteomes" id="UP000267268"/>
    </source>
</evidence>
<accession>A0A3Q9FUN4</accession>
<name>A0A3Q9FUN4_9BACT</name>
<dbReference type="Pfam" id="PF00501">
    <property type="entry name" value="AMP-binding"/>
    <property type="match status" value="1"/>
</dbReference>
<dbReference type="PROSITE" id="PS00455">
    <property type="entry name" value="AMP_BINDING"/>
    <property type="match status" value="1"/>
</dbReference>
<dbReference type="RefSeq" id="WP_126620259.1">
    <property type="nucleotide sequence ID" value="NZ_CP034563.1"/>
</dbReference>
<keyword evidence="1" id="KW-0547">Nucleotide-binding</keyword>
<dbReference type="AlphaFoldDB" id="A0A3Q9FUN4"/>